<dbReference type="InterPro" id="IPR006264">
    <property type="entry name" value="EPSP_synthase"/>
</dbReference>
<dbReference type="RefSeq" id="WP_058387746.1">
    <property type="nucleotide sequence ID" value="NZ_LNXW01000013.1"/>
</dbReference>
<feature type="binding site" evidence="9">
    <location>
        <position position="24"/>
    </location>
    <ligand>
        <name>phosphoenolpyruvate</name>
        <dbReference type="ChEBI" id="CHEBI:58702"/>
    </ligand>
</feature>
<feature type="binding site" evidence="9">
    <location>
        <position position="348"/>
    </location>
    <ligand>
        <name>phosphoenolpyruvate</name>
        <dbReference type="ChEBI" id="CHEBI:58702"/>
    </ligand>
</feature>
<dbReference type="NCBIfam" id="TIGR01356">
    <property type="entry name" value="aroA"/>
    <property type="match status" value="1"/>
</dbReference>
<comment type="caution">
    <text evidence="11">The sequence shown here is derived from an EMBL/GenBank/DDBJ whole genome shotgun (WGS) entry which is preliminary data.</text>
</comment>
<comment type="catalytic activity">
    <reaction evidence="8">
        <text>3-phosphoshikimate + phosphoenolpyruvate = 5-O-(1-carboxyvinyl)-3-phosphoshikimate + phosphate</text>
        <dbReference type="Rhea" id="RHEA:21256"/>
        <dbReference type="ChEBI" id="CHEBI:43474"/>
        <dbReference type="ChEBI" id="CHEBI:57701"/>
        <dbReference type="ChEBI" id="CHEBI:58702"/>
        <dbReference type="ChEBI" id="CHEBI:145989"/>
        <dbReference type="EC" id="2.5.1.19"/>
    </reaction>
    <physiologicalReaction direction="left-to-right" evidence="8">
        <dbReference type="Rhea" id="RHEA:21257"/>
    </physiologicalReaction>
</comment>
<feature type="binding site" evidence="9">
    <location>
        <position position="344"/>
    </location>
    <ligand>
        <name>3-phosphoshikimate</name>
        <dbReference type="ChEBI" id="CHEBI:145989"/>
    </ligand>
</feature>
<evidence type="ECO:0000256" key="6">
    <source>
        <dbReference type="ARBA" id="ARBA00022679"/>
    </source>
</evidence>
<feature type="binding site" evidence="9">
    <location>
        <position position="25"/>
    </location>
    <ligand>
        <name>3-phosphoshikimate</name>
        <dbReference type="ChEBI" id="CHEBI:145989"/>
    </ligand>
</feature>
<dbReference type="GO" id="GO:0009423">
    <property type="term" value="P:chorismate biosynthetic process"/>
    <property type="evidence" value="ECO:0007669"/>
    <property type="project" value="UniProtKB-UniRule"/>
</dbReference>
<keyword evidence="6 9" id="KW-0808">Transferase</keyword>
<evidence type="ECO:0000259" key="10">
    <source>
        <dbReference type="Pfam" id="PF00275"/>
    </source>
</evidence>
<evidence type="ECO:0000256" key="7">
    <source>
        <dbReference type="ARBA" id="ARBA00023141"/>
    </source>
</evidence>
<comment type="subcellular location">
    <subcellularLocation>
        <location evidence="9">Cytoplasm</location>
    </subcellularLocation>
</comment>
<dbReference type="PROSITE" id="PS00104">
    <property type="entry name" value="EPSP_SYNTHASE_1"/>
    <property type="match status" value="1"/>
</dbReference>
<dbReference type="PIRSF" id="PIRSF000505">
    <property type="entry name" value="EPSPS"/>
    <property type="match status" value="1"/>
</dbReference>
<name>A0A0W0S9H3_9GAMM</name>
<sequence>MRIHNFISKPVRGIKGEITVPGDKSISHRSIIFGSIAKGTTIINGFLDGEDCMATLKAFQAMGVSIEGPDEQQVVIHGVGKHGLKKPEQVIDCGNSGTSMRLLAGLLAAQSFDSQLTGDESLLKRPMLRVSKPLTQMGADITTVDGKPPITIRGGKELNGIHYVMPEASAQVKSCILLAGLYARGETRITETGVSRDHTELMLKYFSYPVHHKDNTLIINSASECLGTEIFVPGDISSAAFFMVAATIIPGSDVLIRNVGINPTRTGIIHILLEMGANITLLNQRQLGEEWVADLRVKYAPLKGINIGAHMVPLAIDEFPAIFVAAACAQGQTTLHGASELRFKESDRIATMVDGLKKLGIHAEAFDDGVMIEGGMMHGGIVESRGDHRIAMSFAIAGAVASEPVTIKNCANVATSFPLFIETARELQLQVEEIVDNVQ</sequence>
<dbReference type="PATRIC" id="fig|28084.5.peg.1883"/>
<dbReference type="AlphaFoldDB" id="A0A0W0S9H3"/>
<dbReference type="PANTHER" id="PTHR21090">
    <property type="entry name" value="AROM/DEHYDROQUINATE SYNTHASE"/>
    <property type="match status" value="1"/>
</dbReference>
<comment type="caution">
    <text evidence="9">Lacks conserved residue(s) required for the propagation of feature annotation.</text>
</comment>
<dbReference type="InterPro" id="IPR036968">
    <property type="entry name" value="Enolpyruvate_Tfrase_sf"/>
</dbReference>
<feature type="domain" description="Enolpyruvate transferase" evidence="10">
    <location>
        <begin position="12"/>
        <end position="422"/>
    </location>
</feature>
<evidence type="ECO:0000313" key="11">
    <source>
        <dbReference type="EMBL" id="KTC79716.1"/>
    </source>
</evidence>
<gene>
    <name evidence="9 11" type="primary">aroA</name>
    <name evidence="11" type="ORF">Lche_1736</name>
</gene>
<dbReference type="GO" id="GO:0003866">
    <property type="term" value="F:3-phosphoshikimate 1-carboxyvinyltransferase activity"/>
    <property type="evidence" value="ECO:0007669"/>
    <property type="project" value="UniProtKB-UniRule"/>
</dbReference>
<accession>A0A0W0S9H3</accession>
<evidence type="ECO:0000256" key="4">
    <source>
        <dbReference type="ARBA" id="ARBA00022490"/>
    </source>
</evidence>
<comment type="subunit">
    <text evidence="9">Monomer.</text>
</comment>
<dbReference type="SUPFAM" id="SSF55205">
    <property type="entry name" value="EPT/RTPC-like"/>
    <property type="match status" value="1"/>
</dbReference>
<dbReference type="PANTHER" id="PTHR21090:SF5">
    <property type="entry name" value="PENTAFUNCTIONAL AROM POLYPEPTIDE"/>
    <property type="match status" value="1"/>
</dbReference>
<dbReference type="InterPro" id="IPR013792">
    <property type="entry name" value="RNA3'P_cycl/enolpyr_Trfase_a/b"/>
</dbReference>
<protein>
    <recommendedName>
        <fullName evidence="9">3-phosphoshikimate 1-carboxyvinyltransferase</fullName>
        <ecNumber evidence="9">2.5.1.19</ecNumber>
    </recommendedName>
    <alternativeName>
        <fullName evidence="9">5-enolpyruvylshikimate-3-phosphate synthase</fullName>
        <shortName evidence="9">EPSP synthase</shortName>
        <shortName evidence="9">EPSPS</shortName>
    </alternativeName>
</protein>
<feature type="binding site" evidence="9">
    <location>
        <position position="171"/>
    </location>
    <ligand>
        <name>3-phosphoshikimate</name>
        <dbReference type="ChEBI" id="CHEBI:145989"/>
    </ligand>
</feature>
<feature type="binding site" evidence="9">
    <location>
        <position position="24"/>
    </location>
    <ligand>
        <name>3-phosphoshikimate</name>
        <dbReference type="ChEBI" id="CHEBI:145989"/>
    </ligand>
</feature>
<organism evidence="11 12">
    <name type="scientific">Legionella cherrii</name>
    <dbReference type="NCBI Taxonomy" id="28084"/>
    <lineage>
        <taxon>Bacteria</taxon>
        <taxon>Pseudomonadati</taxon>
        <taxon>Pseudomonadota</taxon>
        <taxon>Gammaproteobacteria</taxon>
        <taxon>Legionellales</taxon>
        <taxon>Legionellaceae</taxon>
        <taxon>Legionella</taxon>
    </lineage>
</organism>
<dbReference type="STRING" id="28084.Lche_1736"/>
<dbReference type="EMBL" id="LNXW01000013">
    <property type="protein sequence ID" value="KTC79716.1"/>
    <property type="molecule type" value="Genomic_DNA"/>
</dbReference>
<evidence type="ECO:0000256" key="9">
    <source>
        <dbReference type="HAMAP-Rule" id="MF_00210"/>
    </source>
</evidence>
<dbReference type="GO" id="GO:0009073">
    <property type="term" value="P:aromatic amino acid family biosynthetic process"/>
    <property type="evidence" value="ECO:0007669"/>
    <property type="project" value="UniProtKB-KW"/>
</dbReference>
<comment type="function">
    <text evidence="1 9">Catalyzes the transfer of the enolpyruvyl moiety of phosphoenolpyruvate (PEP) to the 5-hydroxyl of shikimate-3-phosphate (S3P) to produce enolpyruvyl shikimate-3-phosphate and inorganic phosphate.</text>
</comment>
<dbReference type="FunFam" id="3.65.10.10:FF:000006">
    <property type="entry name" value="3-phosphoshikimate 1-carboxyvinyltransferase"/>
    <property type="match status" value="1"/>
</dbReference>
<dbReference type="InterPro" id="IPR023193">
    <property type="entry name" value="EPSP_synthase_CS"/>
</dbReference>
<evidence type="ECO:0000256" key="8">
    <source>
        <dbReference type="ARBA" id="ARBA00044633"/>
    </source>
</evidence>
<proteinExistence type="inferred from homology"/>
<evidence type="ECO:0000256" key="2">
    <source>
        <dbReference type="ARBA" id="ARBA00004811"/>
    </source>
</evidence>
<evidence type="ECO:0000256" key="3">
    <source>
        <dbReference type="ARBA" id="ARBA00009948"/>
    </source>
</evidence>
<dbReference type="CDD" id="cd01556">
    <property type="entry name" value="EPSP_synthase"/>
    <property type="match status" value="1"/>
</dbReference>
<evidence type="ECO:0000313" key="12">
    <source>
        <dbReference type="Proteomes" id="UP000054921"/>
    </source>
</evidence>
<feature type="binding site" evidence="9">
    <location>
        <position position="171"/>
    </location>
    <ligand>
        <name>phosphoenolpyruvate</name>
        <dbReference type="ChEBI" id="CHEBI:58702"/>
    </ligand>
</feature>
<dbReference type="Proteomes" id="UP000054921">
    <property type="component" value="Unassembled WGS sequence"/>
</dbReference>
<keyword evidence="7 9" id="KW-0057">Aromatic amino acid biosynthesis</keyword>
<feature type="binding site" evidence="9">
    <location>
        <position position="169"/>
    </location>
    <ligand>
        <name>3-phosphoshikimate</name>
        <dbReference type="ChEBI" id="CHEBI:145989"/>
    </ligand>
</feature>
<feature type="active site" description="Proton acceptor" evidence="9">
    <location>
        <position position="317"/>
    </location>
</feature>
<evidence type="ECO:0000256" key="5">
    <source>
        <dbReference type="ARBA" id="ARBA00022605"/>
    </source>
</evidence>
<comment type="pathway">
    <text evidence="2 9">Metabolic intermediate biosynthesis; chorismate biosynthesis; chorismate from D-erythrose 4-phosphate and phosphoenolpyruvate: step 6/7.</text>
</comment>
<dbReference type="GO" id="GO:0005737">
    <property type="term" value="C:cytoplasm"/>
    <property type="evidence" value="ECO:0007669"/>
    <property type="project" value="UniProtKB-SubCell"/>
</dbReference>
<dbReference type="PROSITE" id="PS00885">
    <property type="entry name" value="EPSP_SYNTHASE_2"/>
    <property type="match status" value="1"/>
</dbReference>
<feature type="binding site" evidence="9">
    <location>
        <position position="317"/>
    </location>
    <ligand>
        <name>3-phosphoshikimate</name>
        <dbReference type="ChEBI" id="CHEBI:145989"/>
    </ligand>
</feature>
<dbReference type="GO" id="GO:0008652">
    <property type="term" value="P:amino acid biosynthetic process"/>
    <property type="evidence" value="ECO:0007669"/>
    <property type="project" value="UniProtKB-KW"/>
</dbReference>
<feature type="binding site" evidence="9">
    <location>
        <position position="97"/>
    </location>
    <ligand>
        <name>phosphoenolpyruvate</name>
        <dbReference type="ChEBI" id="CHEBI:58702"/>
    </ligand>
</feature>
<feature type="binding site" evidence="9">
    <location>
        <position position="125"/>
    </location>
    <ligand>
        <name>phosphoenolpyruvate</name>
        <dbReference type="ChEBI" id="CHEBI:58702"/>
    </ligand>
</feature>
<dbReference type="UniPathway" id="UPA00053">
    <property type="reaction ID" value="UER00089"/>
</dbReference>
<keyword evidence="4 9" id="KW-0963">Cytoplasm</keyword>
<reference evidence="11 12" key="1">
    <citation type="submission" date="2015-11" db="EMBL/GenBank/DDBJ databases">
        <title>Genomic analysis of 38 Legionella species identifies large and diverse effector repertoires.</title>
        <authorList>
            <person name="Burstein D."/>
            <person name="Amaro F."/>
            <person name="Zusman T."/>
            <person name="Lifshitz Z."/>
            <person name="Cohen O."/>
            <person name="Gilbert J.A."/>
            <person name="Pupko T."/>
            <person name="Shuman H.A."/>
            <person name="Segal G."/>
        </authorList>
    </citation>
    <scope>NUCLEOTIDE SEQUENCE [LARGE SCALE GENOMIC DNA]</scope>
    <source>
        <strain evidence="11 12">ORW</strain>
    </source>
</reference>
<dbReference type="FunFam" id="3.65.10.10:FF:000005">
    <property type="entry name" value="3-phosphoshikimate 1-carboxyvinyltransferase"/>
    <property type="match status" value="1"/>
</dbReference>
<evidence type="ECO:0000256" key="1">
    <source>
        <dbReference type="ARBA" id="ARBA00002174"/>
    </source>
</evidence>
<dbReference type="Gene3D" id="3.65.10.10">
    <property type="entry name" value="Enolpyruvate transferase domain"/>
    <property type="match status" value="2"/>
</dbReference>
<feature type="binding site" evidence="9">
    <location>
        <position position="29"/>
    </location>
    <ligand>
        <name>3-phosphoshikimate</name>
        <dbReference type="ChEBI" id="CHEBI:145989"/>
    </ligand>
</feature>
<dbReference type="EC" id="2.5.1.19" evidence="9"/>
<keyword evidence="5 9" id="KW-0028">Amino-acid biosynthesis</keyword>
<dbReference type="HAMAP" id="MF_00210">
    <property type="entry name" value="EPSP_synth"/>
    <property type="match status" value="1"/>
</dbReference>
<comment type="similarity">
    <text evidence="3 9">Belongs to the EPSP synthase family.</text>
</comment>
<dbReference type="InterPro" id="IPR001986">
    <property type="entry name" value="Enolpyruvate_Tfrase_dom"/>
</dbReference>
<feature type="binding site" evidence="9">
    <location>
        <position position="389"/>
    </location>
    <ligand>
        <name>phosphoenolpyruvate</name>
        <dbReference type="ChEBI" id="CHEBI:58702"/>
    </ligand>
</feature>
<dbReference type="Pfam" id="PF00275">
    <property type="entry name" value="EPSP_synthase"/>
    <property type="match status" value="1"/>
</dbReference>